<comment type="caution">
    <text evidence="1">The sequence shown here is derived from an EMBL/GenBank/DDBJ whole genome shotgun (WGS) entry which is preliminary data.</text>
</comment>
<dbReference type="AlphaFoldDB" id="A0A916VGA6"/>
<reference evidence="1" key="2">
    <citation type="journal article" date="2021" name="Data Brief">
        <title>Draft genome sequence data of the facultative, thermophilic, xylanolytic bacterium Paenibacillus sp. strain DA-C8.</title>
        <authorList>
            <person name="Chhe C."/>
            <person name="Uke A."/>
            <person name="Baramee S."/>
            <person name="Ungkulpasvich U."/>
            <person name="Tachaapaikoon C."/>
            <person name="Pason P."/>
            <person name="Waeonukul R."/>
            <person name="Ratanakhanokchai K."/>
            <person name="Kosugi A."/>
        </authorList>
    </citation>
    <scope>NUCLEOTIDE SEQUENCE</scope>
    <source>
        <strain evidence="1">DA-C8</strain>
    </source>
</reference>
<evidence type="ECO:0000313" key="1">
    <source>
        <dbReference type="EMBL" id="GFR38524.1"/>
    </source>
</evidence>
<organism evidence="1 2">
    <name type="scientific">Insulibacter thermoxylanivorax</name>
    <dbReference type="NCBI Taxonomy" id="2749268"/>
    <lineage>
        <taxon>Bacteria</taxon>
        <taxon>Bacillati</taxon>
        <taxon>Bacillota</taxon>
        <taxon>Bacilli</taxon>
        <taxon>Bacillales</taxon>
        <taxon>Paenibacillaceae</taxon>
        <taxon>Insulibacter</taxon>
    </lineage>
</organism>
<proteinExistence type="predicted"/>
<keyword evidence="2" id="KW-1185">Reference proteome</keyword>
<name>A0A916VGA6_9BACL</name>
<protein>
    <submittedName>
        <fullName evidence="1">Uncharacterized protein</fullName>
    </submittedName>
</protein>
<sequence length="66" mass="7708">MKTIISELEKIIHQTKDLIDFEEQVRLLMYDTFARMVGDVFTSMNRVISMSGLDSKHMTGEVPLWM</sequence>
<evidence type="ECO:0000313" key="2">
    <source>
        <dbReference type="Proteomes" id="UP000654993"/>
    </source>
</evidence>
<accession>A0A916VGA6</accession>
<gene>
    <name evidence="1" type="ORF">PRECH8_18200</name>
</gene>
<dbReference type="Proteomes" id="UP000654993">
    <property type="component" value="Unassembled WGS sequence"/>
</dbReference>
<reference evidence="1" key="1">
    <citation type="submission" date="2020-08" db="EMBL/GenBank/DDBJ databases">
        <authorList>
            <person name="Uke A."/>
            <person name="Chhe C."/>
            <person name="Baramee S."/>
            <person name="Kosugi A."/>
        </authorList>
    </citation>
    <scope>NUCLEOTIDE SEQUENCE</scope>
    <source>
        <strain evidence="1">DA-C8</strain>
    </source>
</reference>
<dbReference type="EMBL" id="BMAQ01000020">
    <property type="protein sequence ID" value="GFR38524.1"/>
    <property type="molecule type" value="Genomic_DNA"/>
</dbReference>